<evidence type="ECO:0000313" key="3">
    <source>
        <dbReference type="Proteomes" id="UP001287286"/>
    </source>
</evidence>
<feature type="compositionally biased region" description="Basic and acidic residues" evidence="1">
    <location>
        <begin position="151"/>
        <end position="160"/>
    </location>
</feature>
<feature type="compositionally biased region" description="Low complexity" evidence="1">
    <location>
        <begin position="111"/>
        <end position="122"/>
    </location>
</feature>
<keyword evidence="3" id="KW-1185">Reference proteome</keyword>
<evidence type="ECO:0000256" key="1">
    <source>
        <dbReference type="SAM" id="MobiDB-lite"/>
    </source>
</evidence>
<accession>A0ABR0CD76</accession>
<proteinExistence type="predicted"/>
<dbReference type="Proteomes" id="UP001287286">
    <property type="component" value="Unassembled WGS sequence"/>
</dbReference>
<reference evidence="2 3" key="1">
    <citation type="journal article" date="2024" name="Microbiol. Resour. Announc.">
        <title>Genome annotations for the ascomycete fungi Trichoderma harzianum, Trichoderma aggressivum, and Purpureocillium lilacinum.</title>
        <authorList>
            <person name="Beijen E.P.W."/>
            <person name="Ohm R.A."/>
        </authorList>
    </citation>
    <scope>NUCLEOTIDE SEQUENCE [LARGE SCALE GENOMIC DNA]</scope>
    <source>
        <strain evidence="2 3">CBS 150709</strain>
    </source>
</reference>
<feature type="compositionally biased region" description="Polar residues" evidence="1">
    <location>
        <begin position="23"/>
        <end position="35"/>
    </location>
</feature>
<feature type="region of interest" description="Disordered" evidence="1">
    <location>
        <begin position="67"/>
        <end position="160"/>
    </location>
</feature>
<feature type="compositionally biased region" description="Low complexity" evidence="1">
    <location>
        <begin position="72"/>
        <end position="82"/>
    </location>
</feature>
<dbReference type="EMBL" id="JAWRVI010000004">
    <property type="protein sequence ID" value="KAK4094100.1"/>
    <property type="molecule type" value="Genomic_DNA"/>
</dbReference>
<sequence>MSAGEAGGALGQQQELVGRKSFRSWSVDSSALSTKTKWRPTTGGHRLSGGQWRSICMVLRKRGRFRLRSGERSSLPSSTPSSAIDPLRLPSVQSPLCRPVENLMATTSRTASPPSAKIPSAAQRWTARGQTATAKLSAQPPHAVWLVPASPDHDDGTQAR</sequence>
<organism evidence="2 3">
    <name type="scientific">Purpureocillium lilacinum</name>
    <name type="common">Paecilomyces lilacinus</name>
    <dbReference type="NCBI Taxonomy" id="33203"/>
    <lineage>
        <taxon>Eukaryota</taxon>
        <taxon>Fungi</taxon>
        <taxon>Dikarya</taxon>
        <taxon>Ascomycota</taxon>
        <taxon>Pezizomycotina</taxon>
        <taxon>Sordariomycetes</taxon>
        <taxon>Hypocreomycetidae</taxon>
        <taxon>Hypocreales</taxon>
        <taxon>Ophiocordycipitaceae</taxon>
        <taxon>Purpureocillium</taxon>
    </lineage>
</organism>
<evidence type="ECO:0000313" key="2">
    <source>
        <dbReference type="EMBL" id="KAK4094100.1"/>
    </source>
</evidence>
<gene>
    <name evidence="2" type="ORF">Purlil1_1591</name>
</gene>
<name>A0ABR0CD76_PURLI</name>
<feature type="region of interest" description="Disordered" evidence="1">
    <location>
        <begin position="21"/>
        <end position="49"/>
    </location>
</feature>
<comment type="caution">
    <text evidence="2">The sequence shown here is derived from an EMBL/GenBank/DDBJ whole genome shotgun (WGS) entry which is preliminary data.</text>
</comment>
<protein>
    <submittedName>
        <fullName evidence="2">Uncharacterized protein</fullName>
    </submittedName>
</protein>